<proteinExistence type="predicted"/>
<keyword evidence="1" id="KW-0805">Transcription regulation</keyword>
<name>A0AAJ6AGF1_9MICC</name>
<dbReference type="SUPFAM" id="SSF46785">
    <property type="entry name" value="Winged helix' DNA-binding domain"/>
    <property type="match status" value="1"/>
</dbReference>
<dbReference type="GO" id="GO:0003700">
    <property type="term" value="F:DNA-binding transcription factor activity"/>
    <property type="evidence" value="ECO:0007669"/>
    <property type="project" value="InterPro"/>
</dbReference>
<evidence type="ECO:0000256" key="1">
    <source>
        <dbReference type="ARBA" id="ARBA00023015"/>
    </source>
</evidence>
<evidence type="ECO:0000256" key="3">
    <source>
        <dbReference type="ARBA" id="ARBA00023163"/>
    </source>
</evidence>
<dbReference type="InterPro" id="IPR000524">
    <property type="entry name" value="Tscrpt_reg_HTH_GntR"/>
</dbReference>
<gene>
    <name evidence="5" type="ORF">QDX21_11465</name>
</gene>
<protein>
    <submittedName>
        <fullName evidence="5">GntR family transcriptional regulator</fullName>
    </submittedName>
</protein>
<dbReference type="PANTHER" id="PTHR38445:SF7">
    <property type="entry name" value="GNTR-FAMILY TRANSCRIPTIONAL REGULATOR"/>
    <property type="match status" value="1"/>
</dbReference>
<evidence type="ECO:0000259" key="4">
    <source>
        <dbReference type="PROSITE" id="PS50949"/>
    </source>
</evidence>
<dbReference type="GO" id="GO:0003677">
    <property type="term" value="F:DNA binding"/>
    <property type="evidence" value="ECO:0007669"/>
    <property type="project" value="UniProtKB-KW"/>
</dbReference>
<sequence length="119" mass="13130">MFLRVDTSSPVPLYEQIATSIRADIAQGRLAPGDRLPSAREVASSLTVNLHTVLKAYQDLREEGLLDMRRGRGAIVADVPQSTAELTTQIDTLRDTVNQLGLSEETLIALVRERFRPAD</sequence>
<dbReference type="AlphaFoldDB" id="A0AAJ6AGF1"/>
<dbReference type="PROSITE" id="PS50949">
    <property type="entry name" value="HTH_GNTR"/>
    <property type="match status" value="1"/>
</dbReference>
<dbReference type="RefSeq" id="WP_110098119.1">
    <property type="nucleotide sequence ID" value="NZ_CP122561.1"/>
</dbReference>
<dbReference type="CDD" id="cd07377">
    <property type="entry name" value="WHTH_GntR"/>
    <property type="match status" value="1"/>
</dbReference>
<dbReference type="InterPro" id="IPR036388">
    <property type="entry name" value="WH-like_DNA-bd_sf"/>
</dbReference>
<dbReference type="GeneID" id="83695865"/>
<accession>A0AAJ6AGF1</accession>
<feature type="domain" description="HTH gntR-type" evidence="4">
    <location>
        <begin position="11"/>
        <end position="79"/>
    </location>
</feature>
<keyword evidence="6" id="KW-1185">Reference proteome</keyword>
<evidence type="ECO:0000313" key="5">
    <source>
        <dbReference type="EMBL" id="WGH92898.1"/>
    </source>
</evidence>
<dbReference type="EMBL" id="CP122566">
    <property type="protein sequence ID" value="WGH92898.1"/>
    <property type="molecule type" value="Genomic_DNA"/>
</dbReference>
<dbReference type="Pfam" id="PF00392">
    <property type="entry name" value="GntR"/>
    <property type="match status" value="1"/>
</dbReference>
<dbReference type="Gene3D" id="1.10.10.10">
    <property type="entry name" value="Winged helix-like DNA-binding domain superfamily/Winged helix DNA-binding domain"/>
    <property type="match status" value="1"/>
</dbReference>
<organism evidence="5 6">
    <name type="scientific">Auritidibacter ignavus</name>
    <dbReference type="NCBI Taxonomy" id="678932"/>
    <lineage>
        <taxon>Bacteria</taxon>
        <taxon>Bacillati</taxon>
        <taxon>Actinomycetota</taxon>
        <taxon>Actinomycetes</taxon>
        <taxon>Micrococcales</taxon>
        <taxon>Micrococcaceae</taxon>
        <taxon>Auritidibacter</taxon>
    </lineage>
</organism>
<dbReference type="PANTHER" id="PTHR38445">
    <property type="entry name" value="HTH-TYPE TRANSCRIPTIONAL REPRESSOR YTRA"/>
    <property type="match status" value="1"/>
</dbReference>
<dbReference type="SMART" id="SM00345">
    <property type="entry name" value="HTH_GNTR"/>
    <property type="match status" value="1"/>
</dbReference>
<keyword evidence="3" id="KW-0804">Transcription</keyword>
<dbReference type="Proteomes" id="UP001224674">
    <property type="component" value="Chromosome"/>
</dbReference>
<evidence type="ECO:0000313" key="6">
    <source>
        <dbReference type="Proteomes" id="UP001224674"/>
    </source>
</evidence>
<evidence type="ECO:0000256" key="2">
    <source>
        <dbReference type="ARBA" id="ARBA00023125"/>
    </source>
</evidence>
<dbReference type="InterPro" id="IPR036390">
    <property type="entry name" value="WH_DNA-bd_sf"/>
</dbReference>
<keyword evidence="2" id="KW-0238">DNA-binding</keyword>
<reference evidence="5 6" key="1">
    <citation type="submission" date="2023-03" db="EMBL/GenBank/DDBJ databases">
        <title>Complete genome sequences of several Auritidibacter ignavus strains isolated from ear infections.</title>
        <authorList>
            <person name="Baehr T."/>
            <person name="Baumhoegger A.M."/>
        </authorList>
    </citation>
    <scope>NUCLEOTIDE SEQUENCE [LARGE SCALE GENOMIC DNA]</scope>
    <source>
        <strain evidence="5 6">BABAE-6</strain>
    </source>
</reference>